<organism evidence="1 2">
    <name type="scientific">Salmonella enterica</name>
    <name type="common">Salmonella choleraesuis</name>
    <dbReference type="NCBI Taxonomy" id="28901"/>
    <lineage>
        <taxon>Bacteria</taxon>
        <taxon>Pseudomonadati</taxon>
        <taxon>Pseudomonadota</taxon>
        <taxon>Gammaproteobacteria</taxon>
        <taxon>Enterobacterales</taxon>
        <taxon>Enterobacteriaceae</taxon>
        <taxon>Salmonella</taxon>
    </lineage>
</organism>
<dbReference type="InterPro" id="IPR007460">
    <property type="entry name" value="BrnT_toxin"/>
</dbReference>
<proteinExistence type="predicted"/>
<evidence type="ECO:0000313" key="2">
    <source>
        <dbReference type="Proteomes" id="UP000254597"/>
    </source>
</evidence>
<dbReference type="Pfam" id="PF04365">
    <property type="entry name" value="BrnT_toxin"/>
    <property type="match status" value="1"/>
</dbReference>
<protein>
    <submittedName>
        <fullName evidence="1">Protein of uncharacterized function (DUF497)</fullName>
    </submittedName>
</protein>
<dbReference type="InterPro" id="IPR038573">
    <property type="entry name" value="BrnT_sf"/>
</dbReference>
<accession>A0A379QF80</accession>
<gene>
    <name evidence="1" type="ORF">NCTC10252_00920</name>
</gene>
<name>A0A379QF80_SALER</name>
<evidence type="ECO:0000313" key="1">
    <source>
        <dbReference type="EMBL" id="SUF55717.1"/>
    </source>
</evidence>
<dbReference type="EMBL" id="UGWP01000004">
    <property type="protein sequence ID" value="SUF55717.1"/>
    <property type="molecule type" value="Genomic_DNA"/>
</dbReference>
<dbReference type="AlphaFoldDB" id="A0A379QF80"/>
<sequence length="94" mass="11092">MKITFDPGKDRINQNKHGYSLADAERLDWENMVIFEDDRFNYGEIRYVGLTYGIAYLGNRMFSVCFTESDDFAVCRIISLRLATKQEMRRYAET</sequence>
<reference evidence="1 2" key="1">
    <citation type="submission" date="2018-06" db="EMBL/GenBank/DDBJ databases">
        <authorList>
            <consortium name="Pathogen Informatics"/>
            <person name="Doyle S."/>
        </authorList>
    </citation>
    <scope>NUCLEOTIDE SEQUENCE [LARGE SCALE GENOMIC DNA]</scope>
    <source>
        <strain evidence="1 2">NCTC10252</strain>
    </source>
</reference>
<dbReference type="Proteomes" id="UP000254597">
    <property type="component" value="Unassembled WGS sequence"/>
</dbReference>
<dbReference type="Gene3D" id="3.10.450.530">
    <property type="entry name" value="Ribonuclease toxin, BrnT, of type II toxin-antitoxin system"/>
    <property type="match status" value="1"/>
</dbReference>